<feature type="region of interest" description="Disordered" evidence="1">
    <location>
        <begin position="160"/>
        <end position="207"/>
    </location>
</feature>
<dbReference type="EMBL" id="CAUYUJ010007080">
    <property type="protein sequence ID" value="CAK0819485.1"/>
    <property type="molecule type" value="Genomic_DNA"/>
</dbReference>
<organism evidence="2 3">
    <name type="scientific">Prorocentrum cordatum</name>
    <dbReference type="NCBI Taxonomy" id="2364126"/>
    <lineage>
        <taxon>Eukaryota</taxon>
        <taxon>Sar</taxon>
        <taxon>Alveolata</taxon>
        <taxon>Dinophyceae</taxon>
        <taxon>Prorocentrales</taxon>
        <taxon>Prorocentraceae</taxon>
        <taxon>Prorocentrum</taxon>
    </lineage>
</organism>
<dbReference type="Proteomes" id="UP001189429">
    <property type="component" value="Unassembled WGS sequence"/>
</dbReference>
<protein>
    <submittedName>
        <fullName evidence="2">Uncharacterized protein</fullName>
    </submittedName>
</protein>
<accession>A0ABN9RLB5</accession>
<feature type="region of interest" description="Disordered" evidence="1">
    <location>
        <begin position="219"/>
        <end position="474"/>
    </location>
</feature>
<keyword evidence="3" id="KW-1185">Reference proteome</keyword>
<sequence length="492" mass="50405">MAGPPAGLAGPPRVRELRGLAASRVQPGDFPLAAWRPDAAAGSSAACAPAPDERHALPCVGGVRAPCPVQAGPAVPAARYAVADWSWQGAAAGPAWRPLARAAPRQLCAGPCASQVQWPAVPGQPGKAFLVPCSQQRGGLPKFAAVAATALAERPPVLGDAAVSSPRVPPPPPLGPRGRWLWAPVAGGAPQDRTASPSRASSRSPQACWVQEPAAQGWCGASSATNSYAPSQAAPPHRWRVSSRDVSVDLSQMGSDAYQPSAGSRSSTRHRSPQDSPTAFDGRPARSGLRSCSPGRGPTAPQARVLGRGRAAVQRPADWLGPPPHGQQARDTYLEAVRMSSSSPLRCSADAQASTPCSVGSPRRWLARSAMPSRSSSGSPGAAPAGTPQRQRVALSTAESPAGAGDELARARFLDAPPGAADSQQRWRPVDAMPGACRASSSHSRLSRGSSSGPPTSLRLSPGSRLQLPSMPHGGSIELADVLLRIAPQGAG</sequence>
<feature type="compositionally biased region" description="Low complexity" evidence="1">
    <location>
        <begin position="195"/>
        <end position="205"/>
    </location>
</feature>
<evidence type="ECO:0000256" key="1">
    <source>
        <dbReference type="SAM" id="MobiDB-lite"/>
    </source>
</evidence>
<comment type="caution">
    <text evidence="2">The sequence shown here is derived from an EMBL/GenBank/DDBJ whole genome shotgun (WGS) entry which is preliminary data.</text>
</comment>
<feature type="non-terminal residue" evidence="2">
    <location>
        <position position="492"/>
    </location>
</feature>
<name>A0ABN9RLB5_9DINO</name>
<gene>
    <name evidence="2" type="ORF">PCOR1329_LOCUS21474</name>
</gene>
<evidence type="ECO:0000313" key="2">
    <source>
        <dbReference type="EMBL" id="CAK0819485.1"/>
    </source>
</evidence>
<proteinExistence type="predicted"/>
<feature type="compositionally biased region" description="Low complexity" evidence="1">
    <location>
        <begin position="367"/>
        <end position="386"/>
    </location>
</feature>
<reference evidence="2" key="1">
    <citation type="submission" date="2023-10" db="EMBL/GenBank/DDBJ databases">
        <authorList>
            <person name="Chen Y."/>
            <person name="Shah S."/>
            <person name="Dougan E. K."/>
            <person name="Thang M."/>
            <person name="Chan C."/>
        </authorList>
    </citation>
    <scope>NUCLEOTIDE SEQUENCE [LARGE SCALE GENOMIC DNA]</scope>
</reference>
<feature type="compositionally biased region" description="Low complexity" evidence="1">
    <location>
        <begin position="440"/>
        <end position="466"/>
    </location>
</feature>
<feature type="compositionally biased region" description="Polar residues" evidence="1">
    <location>
        <begin position="339"/>
        <end position="358"/>
    </location>
</feature>
<evidence type="ECO:0000313" key="3">
    <source>
        <dbReference type="Proteomes" id="UP001189429"/>
    </source>
</evidence>